<evidence type="ECO:0000256" key="1">
    <source>
        <dbReference type="SAM" id="SignalP"/>
    </source>
</evidence>
<dbReference type="PANTHER" id="PTHR42852">
    <property type="entry name" value="THIOL:DISULFIDE INTERCHANGE PROTEIN DSBE"/>
    <property type="match status" value="1"/>
</dbReference>
<dbReference type="PROSITE" id="PS51257">
    <property type="entry name" value="PROKAR_LIPOPROTEIN"/>
    <property type="match status" value="1"/>
</dbReference>
<dbReference type="InterPro" id="IPR000866">
    <property type="entry name" value="AhpC/TSA"/>
</dbReference>
<evidence type="ECO:0000313" key="4">
    <source>
        <dbReference type="Proteomes" id="UP000366872"/>
    </source>
</evidence>
<keyword evidence="1" id="KW-0732">Signal</keyword>
<organism evidence="3 4">
    <name type="scientific">Pontiella desulfatans</name>
    <dbReference type="NCBI Taxonomy" id="2750659"/>
    <lineage>
        <taxon>Bacteria</taxon>
        <taxon>Pseudomonadati</taxon>
        <taxon>Kiritimatiellota</taxon>
        <taxon>Kiritimatiellia</taxon>
        <taxon>Kiritimatiellales</taxon>
        <taxon>Pontiellaceae</taxon>
        <taxon>Pontiella</taxon>
    </lineage>
</organism>
<dbReference type="GO" id="GO:0016491">
    <property type="term" value="F:oxidoreductase activity"/>
    <property type="evidence" value="ECO:0007669"/>
    <property type="project" value="InterPro"/>
</dbReference>
<dbReference type="Gene3D" id="3.40.30.10">
    <property type="entry name" value="Glutaredoxin"/>
    <property type="match status" value="1"/>
</dbReference>
<dbReference type="AlphaFoldDB" id="A0A6C2U8B6"/>
<dbReference type="RefSeq" id="WP_136081617.1">
    <property type="nucleotide sequence ID" value="NZ_CAAHFG010000003.1"/>
</dbReference>
<dbReference type="GO" id="GO:0016209">
    <property type="term" value="F:antioxidant activity"/>
    <property type="evidence" value="ECO:0007669"/>
    <property type="project" value="InterPro"/>
</dbReference>
<dbReference type="InterPro" id="IPR050553">
    <property type="entry name" value="Thioredoxin_ResA/DsbE_sf"/>
</dbReference>
<feature type="chain" id="PRO_5025364658" evidence="1">
    <location>
        <begin position="30"/>
        <end position="165"/>
    </location>
</feature>
<dbReference type="EMBL" id="CAAHFG010000003">
    <property type="protein sequence ID" value="VGO16063.1"/>
    <property type="molecule type" value="Genomic_DNA"/>
</dbReference>
<sequence length="165" mass="17765">MMMKHCIFNTIGIAAALFLGSCKPAPPTAAPATPVEIGQRIANAKAPLTLVHVWATWCDPCREEFPELVNIHHTYAGKGLELILVSADDPAATAEVEAFVAEHGSPVGSLVATELNQAFIETLSPDWGGALPASFFFKGGKIVSEWEGKRTYEEYAQTIETLLKP</sequence>
<evidence type="ECO:0000259" key="2">
    <source>
        <dbReference type="PROSITE" id="PS51352"/>
    </source>
</evidence>
<dbReference type="SUPFAM" id="SSF52833">
    <property type="entry name" value="Thioredoxin-like"/>
    <property type="match status" value="1"/>
</dbReference>
<dbReference type="Pfam" id="PF00578">
    <property type="entry name" value="AhpC-TSA"/>
    <property type="match status" value="1"/>
</dbReference>
<reference evidence="3 4" key="1">
    <citation type="submission" date="2019-04" db="EMBL/GenBank/DDBJ databases">
        <authorList>
            <person name="Van Vliet M D."/>
        </authorList>
    </citation>
    <scope>NUCLEOTIDE SEQUENCE [LARGE SCALE GENOMIC DNA]</scope>
    <source>
        <strain evidence="3 4">F1</strain>
    </source>
</reference>
<dbReference type="PANTHER" id="PTHR42852:SF18">
    <property type="entry name" value="CHROMOSOME UNDETERMINED SCAFFOLD_47, WHOLE GENOME SHOTGUN SEQUENCE"/>
    <property type="match status" value="1"/>
</dbReference>
<evidence type="ECO:0000313" key="3">
    <source>
        <dbReference type="EMBL" id="VGO16063.1"/>
    </source>
</evidence>
<proteinExistence type="predicted"/>
<accession>A0A6C2U8B6</accession>
<gene>
    <name evidence="3" type="primary">resA_2</name>
    <name evidence="3" type="ORF">PDESU_04653</name>
</gene>
<dbReference type="Proteomes" id="UP000366872">
    <property type="component" value="Unassembled WGS sequence"/>
</dbReference>
<name>A0A6C2U8B6_PONDE</name>
<protein>
    <submittedName>
        <fullName evidence="3">Thiol-disulfide oxidoreductase ResA</fullName>
    </submittedName>
</protein>
<dbReference type="InterPro" id="IPR013766">
    <property type="entry name" value="Thioredoxin_domain"/>
</dbReference>
<feature type="domain" description="Thioredoxin" evidence="2">
    <location>
        <begin position="19"/>
        <end position="164"/>
    </location>
</feature>
<dbReference type="CDD" id="cd02966">
    <property type="entry name" value="TlpA_like_family"/>
    <property type="match status" value="1"/>
</dbReference>
<keyword evidence="4" id="KW-1185">Reference proteome</keyword>
<dbReference type="PROSITE" id="PS51352">
    <property type="entry name" value="THIOREDOXIN_2"/>
    <property type="match status" value="1"/>
</dbReference>
<dbReference type="InterPro" id="IPR036249">
    <property type="entry name" value="Thioredoxin-like_sf"/>
</dbReference>
<feature type="signal peptide" evidence="1">
    <location>
        <begin position="1"/>
        <end position="29"/>
    </location>
</feature>